<accession>A0A059AM16</accession>
<dbReference type="GO" id="GO:0051301">
    <property type="term" value="P:cell division"/>
    <property type="evidence" value="ECO:0007669"/>
    <property type="project" value="UniProtKB-KW"/>
</dbReference>
<gene>
    <name evidence="4" type="ORF">EUGRSUZ_I00845</name>
</gene>
<reference evidence="4" key="1">
    <citation type="submission" date="2013-07" db="EMBL/GenBank/DDBJ databases">
        <title>The genome of Eucalyptus grandis.</title>
        <authorList>
            <person name="Schmutz J."/>
            <person name="Hayes R."/>
            <person name="Myburg A."/>
            <person name="Tuskan G."/>
            <person name="Grattapaglia D."/>
            <person name="Rokhsar D.S."/>
        </authorList>
    </citation>
    <scope>NUCLEOTIDE SEQUENCE</scope>
    <source>
        <tissue evidence="4">Leaf extractions</tissue>
    </source>
</reference>
<dbReference type="InterPro" id="IPR051374">
    <property type="entry name" value="Ataxin-10/CTR86_families"/>
</dbReference>
<dbReference type="OMA" id="DICAWEN"/>
<proteinExistence type="predicted"/>
<evidence type="ECO:0000256" key="2">
    <source>
        <dbReference type="ARBA" id="ARBA00023306"/>
    </source>
</evidence>
<dbReference type="EMBL" id="KK198761">
    <property type="protein sequence ID" value="KCW54883.1"/>
    <property type="molecule type" value="Genomic_DNA"/>
</dbReference>
<dbReference type="InterPro" id="IPR019156">
    <property type="entry name" value="Ataxin-10_domain"/>
</dbReference>
<dbReference type="PANTHER" id="PTHR13255:SF0">
    <property type="entry name" value="ATAXIN-10"/>
    <property type="match status" value="1"/>
</dbReference>
<dbReference type="GO" id="GO:0005829">
    <property type="term" value="C:cytosol"/>
    <property type="evidence" value="ECO:0000318"/>
    <property type="project" value="GO_Central"/>
</dbReference>
<dbReference type="Gramene" id="KCW54883">
    <property type="protein sequence ID" value="KCW54883"/>
    <property type="gene ID" value="EUGRSUZ_I00845"/>
</dbReference>
<evidence type="ECO:0000259" key="3">
    <source>
        <dbReference type="Pfam" id="PF09759"/>
    </source>
</evidence>
<feature type="domain" description="Ataxin-10" evidence="3">
    <location>
        <begin position="242"/>
        <end position="314"/>
    </location>
</feature>
<sequence>MSHWMEQTIWVQFFPNEFLMPARIWSQDIVDPLCMILYTCQDGNPVRVAELCGNPGLSLASEIAPTASIVGFREEWFKLLLSIICLEEAHLPTLFAELAVVPAYDSKDVQLGYDEFSPDQAFLISTCGRINIITISNEFTLYILGLFRKASGLFDFSVEGNLSLPIGSSRINVLEPMRNTQDTRGALLSSGLLDLLLYLLHELEPPPIIRKAINQGQHQGSADSKQLKQYPYEGFRRDIIVDGITLLMQQCITDEDNPFLREWGIWTIRNLFEGKTKNQQAVTELELRGTVNTPKIAKLGLRMELDQKSGRPKLVNFA</sequence>
<dbReference type="InParanoid" id="A0A059AM16"/>
<protein>
    <recommendedName>
        <fullName evidence="3">Ataxin-10 domain-containing protein</fullName>
    </recommendedName>
</protein>
<dbReference type="PANTHER" id="PTHR13255">
    <property type="entry name" value="ATAXIN-10"/>
    <property type="match status" value="1"/>
</dbReference>
<keyword evidence="2" id="KW-0131">Cell cycle</keyword>
<keyword evidence="1" id="KW-0132">Cell division</keyword>
<dbReference type="AlphaFoldDB" id="A0A059AM16"/>
<organism evidence="4">
    <name type="scientific">Eucalyptus grandis</name>
    <name type="common">Flooded gum</name>
    <dbReference type="NCBI Taxonomy" id="71139"/>
    <lineage>
        <taxon>Eukaryota</taxon>
        <taxon>Viridiplantae</taxon>
        <taxon>Streptophyta</taxon>
        <taxon>Embryophyta</taxon>
        <taxon>Tracheophyta</taxon>
        <taxon>Spermatophyta</taxon>
        <taxon>Magnoliopsida</taxon>
        <taxon>eudicotyledons</taxon>
        <taxon>Gunneridae</taxon>
        <taxon>Pentapetalae</taxon>
        <taxon>rosids</taxon>
        <taxon>malvids</taxon>
        <taxon>Myrtales</taxon>
        <taxon>Myrtaceae</taxon>
        <taxon>Myrtoideae</taxon>
        <taxon>Eucalypteae</taxon>
        <taxon>Eucalyptus</taxon>
    </lineage>
</organism>
<dbReference type="Pfam" id="PF09759">
    <property type="entry name" value="Atx10homo_assoc"/>
    <property type="match status" value="1"/>
</dbReference>
<name>A0A059AM16_EUCGR</name>
<evidence type="ECO:0000313" key="4">
    <source>
        <dbReference type="EMBL" id="KCW54883.1"/>
    </source>
</evidence>
<evidence type="ECO:0000256" key="1">
    <source>
        <dbReference type="ARBA" id="ARBA00022618"/>
    </source>
</evidence>